<feature type="region of interest" description="Disordered" evidence="4">
    <location>
        <begin position="120"/>
        <end position="139"/>
    </location>
</feature>
<comment type="caution">
    <text evidence="6">The sequence shown here is derived from an EMBL/GenBank/DDBJ whole genome shotgun (WGS) entry which is preliminary data.</text>
</comment>
<feature type="compositionally biased region" description="Pro residues" evidence="4">
    <location>
        <begin position="164"/>
        <end position="177"/>
    </location>
</feature>
<sequence length="316" mass="32805">MADQDGSSIDAASLRAAEQARIRKERREAKIRAGGSARLNKITGLGGGIQPDNVPEPSPSAAPAAASEPKVHADPEEVDISQHYYEPRQTLRPAAAAAPPFPAEQQPMSQDDLRRLMLGIDPSTPQRSLGGTPAPDAAQNDPFAALMAQMLSGAGGAPSATPGGAPPSFPFPFPPQAAPQSAAPKPSSIWRIVHALFALSLGLYVALSTPFGGTLAERGVGASPSDAAPGEKNSFFWIFASAEAVLLTTRFFVDGGMSEPAGVLGTVLGFLPPHIAGYVRVAMRYGQIFTTVRSDLLVCVFVLGVASLWRSSGVAA</sequence>
<keyword evidence="2 5" id="KW-1133">Transmembrane helix</keyword>
<keyword evidence="3 5" id="KW-0472">Membrane</keyword>
<name>A0AAE8SYC9_9PEZI</name>
<keyword evidence="1 5" id="KW-0812">Transmembrane</keyword>
<evidence type="ECO:0000256" key="4">
    <source>
        <dbReference type="SAM" id="MobiDB-lite"/>
    </source>
</evidence>
<keyword evidence="7" id="KW-1185">Reference proteome</keyword>
<protein>
    <submittedName>
        <fullName evidence="6">Uncharacterized protein</fullName>
    </submittedName>
</protein>
<dbReference type="PANTHER" id="PTHR28263">
    <property type="entry name" value="GOLGI TO ER TRAFFIC PROTEIN 2"/>
    <property type="match status" value="1"/>
</dbReference>
<feature type="compositionally biased region" description="Basic and acidic residues" evidence="4">
    <location>
        <begin position="18"/>
        <end position="31"/>
    </location>
</feature>
<feature type="transmembrane region" description="Helical" evidence="5">
    <location>
        <begin position="285"/>
        <end position="309"/>
    </location>
</feature>
<dbReference type="PANTHER" id="PTHR28263:SF1">
    <property type="entry name" value="GOLGI TO ER TRAFFIC PROTEIN 2"/>
    <property type="match status" value="1"/>
</dbReference>
<feature type="region of interest" description="Disordered" evidence="4">
    <location>
        <begin position="154"/>
        <end position="182"/>
    </location>
</feature>
<evidence type="ECO:0000256" key="5">
    <source>
        <dbReference type="SAM" id="Phobius"/>
    </source>
</evidence>
<organism evidence="6 7">
    <name type="scientific">Cephalotrichum gorgonifer</name>
    <dbReference type="NCBI Taxonomy" id="2041049"/>
    <lineage>
        <taxon>Eukaryota</taxon>
        <taxon>Fungi</taxon>
        <taxon>Dikarya</taxon>
        <taxon>Ascomycota</taxon>
        <taxon>Pezizomycotina</taxon>
        <taxon>Sordariomycetes</taxon>
        <taxon>Hypocreomycetidae</taxon>
        <taxon>Microascales</taxon>
        <taxon>Microascaceae</taxon>
        <taxon>Cephalotrichum</taxon>
    </lineage>
</organism>
<dbReference type="AlphaFoldDB" id="A0AAE8SYC9"/>
<dbReference type="EMBL" id="ONZQ02000013">
    <property type="protein sequence ID" value="SPO05761.1"/>
    <property type="molecule type" value="Genomic_DNA"/>
</dbReference>
<evidence type="ECO:0000256" key="3">
    <source>
        <dbReference type="ARBA" id="ARBA00023136"/>
    </source>
</evidence>
<evidence type="ECO:0000313" key="6">
    <source>
        <dbReference type="EMBL" id="SPO05761.1"/>
    </source>
</evidence>
<dbReference type="Pfam" id="PF08690">
    <property type="entry name" value="GET2"/>
    <property type="match status" value="1"/>
</dbReference>
<evidence type="ECO:0000256" key="1">
    <source>
        <dbReference type="ARBA" id="ARBA00022692"/>
    </source>
</evidence>
<feature type="region of interest" description="Disordered" evidence="4">
    <location>
        <begin position="89"/>
        <end position="108"/>
    </location>
</feature>
<feature type="region of interest" description="Disordered" evidence="4">
    <location>
        <begin position="1"/>
        <end position="74"/>
    </location>
</feature>
<dbReference type="Proteomes" id="UP001187682">
    <property type="component" value="Unassembled WGS sequence"/>
</dbReference>
<evidence type="ECO:0000256" key="2">
    <source>
        <dbReference type="ARBA" id="ARBA00022989"/>
    </source>
</evidence>
<dbReference type="InterPro" id="IPR028143">
    <property type="entry name" value="Get2/sif1"/>
</dbReference>
<proteinExistence type="predicted"/>
<feature type="transmembrane region" description="Helical" evidence="5">
    <location>
        <begin position="189"/>
        <end position="207"/>
    </location>
</feature>
<evidence type="ECO:0000313" key="7">
    <source>
        <dbReference type="Proteomes" id="UP001187682"/>
    </source>
</evidence>
<reference evidence="6" key="1">
    <citation type="submission" date="2018-03" db="EMBL/GenBank/DDBJ databases">
        <authorList>
            <person name="Guldener U."/>
        </authorList>
    </citation>
    <scope>NUCLEOTIDE SEQUENCE</scope>
</reference>
<gene>
    <name evidence="6" type="ORF">DNG_08448</name>
</gene>
<dbReference type="GO" id="GO:0006890">
    <property type="term" value="P:retrograde vesicle-mediated transport, Golgi to endoplasmic reticulum"/>
    <property type="evidence" value="ECO:0007669"/>
    <property type="project" value="TreeGrafter"/>
</dbReference>
<accession>A0AAE8SYC9</accession>
<feature type="transmembrane region" description="Helical" evidence="5">
    <location>
        <begin position="260"/>
        <end position="279"/>
    </location>
</feature>